<feature type="region of interest" description="Disordered" evidence="1">
    <location>
        <begin position="462"/>
        <end position="537"/>
    </location>
</feature>
<feature type="compositionally biased region" description="Polar residues" evidence="1">
    <location>
        <begin position="292"/>
        <end position="304"/>
    </location>
</feature>
<keyword evidence="3" id="KW-1185">Reference proteome</keyword>
<feature type="region of interest" description="Disordered" evidence="1">
    <location>
        <begin position="157"/>
        <end position="176"/>
    </location>
</feature>
<feature type="compositionally biased region" description="Basic and acidic residues" evidence="1">
    <location>
        <begin position="462"/>
        <end position="487"/>
    </location>
</feature>
<name>A0A6A6W5E5_9PEZI</name>
<feature type="compositionally biased region" description="Basic and acidic residues" evidence="1">
    <location>
        <begin position="272"/>
        <end position="287"/>
    </location>
</feature>
<evidence type="ECO:0000313" key="2">
    <source>
        <dbReference type="EMBL" id="KAF2757176.1"/>
    </source>
</evidence>
<dbReference type="Proteomes" id="UP000799437">
    <property type="component" value="Unassembled WGS sequence"/>
</dbReference>
<organism evidence="2 3">
    <name type="scientific">Pseudovirgaria hyperparasitica</name>
    <dbReference type="NCBI Taxonomy" id="470096"/>
    <lineage>
        <taxon>Eukaryota</taxon>
        <taxon>Fungi</taxon>
        <taxon>Dikarya</taxon>
        <taxon>Ascomycota</taxon>
        <taxon>Pezizomycotina</taxon>
        <taxon>Dothideomycetes</taxon>
        <taxon>Dothideomycetes incertae sedis</taxon>
        <taxon>Acrospermales</taxon>
        <taxon>Acrospermaceae</taxon>
        <taxon>Pseudovirgaria</taxon>
    </lineage>
</organism>
<feature type="region of interest" description="Disordered" evidence="1">
    <location>
        <begin position="193"/>
        <end position="228"/>
    </location>
</feature>
<feature type="region of interest" description="Disordered" evidence="1">
    <location>
        <begin position="87"/>
        <end position="149"/>
    </location>
</feature>
<proteinExistence type="predicted"/>
<sequence length="548" mass="61840">MTSGPLFQSFEISFPCCLEICQPQSEFRLQTSQRTTRQNSTSSISHKLFFDFLSHLYDMERPPRAKRQPVRLIEQIDLTATGVVAGLNPKQMSNDQTKTKHVTSKSKKAPDSFQMAKKPTQAAAATKQATDARSRTKAHEKKSHVNPHSPMYRAVSSLEKRTGPETALLQSRESARKARTLKQYSSSSRILNPHSQNIEEVPAPNTSTKSKLGKRPRVNFLSDTDDEDDEALDGLAQAIAKKTKTSHANPLVPRSKAMSTYKGTGVKKNSVHKGDKSLKHARAERTVPKSGPRSTHCGSTTDVSSPGYIRESHNPPPDNKLDEYTRLSRGHSPDTNVSTSSDDTRNQRRLSAPTIHALNKKSHSRVISTTSNIPESQLCKSPTVQDAQADLVRSEFRSYLDGRPAGRTMESYMRSMVRRHLFDRIYEIIEDIVREHLHDRIEKIIDEEQLIPKMVKEYEAQIGRQQREKDEEEAKIKKADRSREKFDQAAGLKAQSEAQKPKRKVKPNFAKGRGIKTAPVPETKRAQRDATVPKKAPSRFWTYELRVD</sequence>
<feature type="compositionally biased region" description="Polar residues" evidence="1">
    <location>
        <begin position="193"/>
        <end position="210"/>
    </location>
</feature>
<evidence type="ECO:0000313" key="3">
    <source>
        <dbReference type="Proteomes" id="UP000799437"/>
    </source>
</evidence>
<dbReference type="AlphaFoldDB" id="A0A6A6W5E5"/>
<protein>
    <submittedName>
        <fullName evidence="2">Uncharacterized protein</fullName>
    </submittedName>
</protein>
<feature type="compositionally biased region" description="Basic and acidic residues" evidence="1">
    <location>
        <begin position="522"/>
        <end position="532"/>
    </location>
</feature>
<dbReference type="EMBL" id="ML996574">
    <property type="protein sequence ID" value="KAF2757176.1"/>
    <property type="molecule type" value="Genomic_DNA"/>
</dbReference>
<feature type="compositionally biased region" description="Basic residues" evidence="1">
    <location>
        <begin position="135"/>
        <end position="145"/>
    </location>
</feature>
<dbReference type="GeneID" id="54490830"/>
<gene>
    <name evidence="2" type="ORF">EJ05DRAFT_57963</name>
</gene>
<feature type="compositionally biased region" description="Low complexity" evidence="1">
    <location>
        <begin position="114"/>
        <end position="131"/>
    </location>
</feature>
<feature type="region of interest" description="Disordered" evidence="1">
    <location>
        <begin position="242"/>
        <end position="368"/>
    </location>
</feature>
<reference evidence="2" key="1">
    <citation type="journal article" date="2020" name="Stud. Mycol.">
        <title>101 Dothideomycetes genomes: a test case for predicting lifestyles and emergence of pathogens.</title>
        <authorList>
            <person name="Haridas S."/>
            <person name="Albert R."/>
            <person name="Binder M."/>
            <person name="Bloem J."/>
            <person name="Labutti K."/>
            <person name="Salamov A."/>
            <person name="Andreopoulos B."/>
            <person name="Baker S."/>
            <person name="Barry K."/>
            <person name="Bills G."/>
            <person name="Bluhm B."/>
            <person name="Cannon C."/>
            <person name="Castanera R."/>
            <person name="Culley D."/>
            <person name="Daum C."/>
            <person name="Ezra D."/>
            <person name="Gonzalez J."/>
            <person name="Henrissat B."/>
            <person name="Kuo A."/>
            <person name="Liang C."/>
            <person name="Lipzen A."/>
            <person name="Lutzoni F."/>
            <person name="Magnuson J."/>
            <person name="Mondo S."/>
            <person name="Nolan M."/>
            <person name="Ohm R."/>
            <person name="Pangilinan J."/>
            <person name="Park H.-J."/>
            <person name="Ramirez L."/>
            <person name="Alfaro M."/>
            <person name="Sun H."/>
            <person name="Tritt A."/>
            <person name="Yoshinaga Y."/>
            <person name="Zwiers L.-H."/>
            <person name="Turgeon B."/>
            <person name="Goodwin S."/>
            <person name="Spatafora J."/>
            <person name="Crous P."/>
            <person name="Grigoriev I."/>
        </authorList>
    </citation>
    <scope>NUCLEOTIDE SEQUENCE</scope>
    <source>
        <strain evidence="2">CBS 121739</strain>
    </source>
</reference>
<accession>A0A6A6W5E5</accession>
<dbReference type="RefSeq" id="XP_033599627.1">
    <property type="nucleotide sequence ID" value="XM_033749776.1"/>
</dbReference>
<evidence type="ECO:0000256" key="1">
    <source>
        <dbReference type="SAM" id="MobiDB-lite"/>
    </source>
</evidence>